<name>A0ABV7EC97_9SPHN</name>
<accession>A0ABV7EC97</accession>
<dbReference type="RefSeq" id="WP_336918071.1">
    <property type="nucleotide sequence ID" value="NZ_JBANRN010000003.1"/>
</dbReference>
<keyword evidence="1" id="KW-0472">Membrane</keyword>
<keyword evidence="1" id="KW-0812">Transmembrane</keyword>
<dbReference type="EMBL" id="JBHRSU010000004">
    <property type="protein sequence ID" value="MFC3100264.1"/>
    <property type="molecule type" value="Genomic_DNA"/>
</dbReference>
<comment type="caution">
    <text evidence="2">The sequence shown here is derived from an EMBL/GenBank/DDBJ whole genome shotgun (WGS) entry which is preliminary data.</text>
</comment>
<protein>
    <submittedName>
        <fullName evidence="2">Uncharacterized protein</fullName>
    </submittedName>
</protein>
<feature type="transmembrane region" description="Helical" evidence="1">
    <location>
        <begin position="21"/>
        <end position="38"/>
    </location>
</feature>
<evidence type="ECO:0000313" key="3">
    <source>
        <dbReference type="Proteomes" id="UP001595378"/>
    </source>
</evidence>
<evidence type="ECO:0000313" key="2">
    <source>
        <dbReference type="EMBL" id="MFC3100264.1"/>
    </source>
</evidence>
<evidence type="ECO:0000256" key="1">
    <source>
        <dbReference type="SAM" id="Phobius"/>
    </source>
</evidence>
<dbReference type="Proteomes" id="UP001595378">
    <property type="component" value="Unassembled WGS sequence"/>
</dbReference>
<proteinExistence type="predicted"/>
<sequence length="40" mass="4100">MRNAIALTRRYAADPADALRSAIVLACAAALILAGSALPF</sequence>
<keyword evidence="3" id="KW-1185">Reference proteome</keyword>
<organism evidence="2 3">
    <name type="scientific">Alteraurantiacibacter lauratis</name>
    <dbReference type="NCBI Taxonomy" id="2054627"/>
    <lineage>
        <taxon>Bacteria</taxon>
        <taxon>Pseudomonadati</taxon>
        <taxon>Pseudomonadota</taxon>
        <taxon>Alphaproteobacteria</taxon>
        <taxon>Sphingomonadales</taxon>
        <taxon>Erythrobacteraceae</taxon>
        <taxon>Alteraurantiacibacter</taxon>
    </lineage>
</organism>
<gene>
    <name evidence="2" type="ORF">ACFODK_05090</name>
</gene>
<keyword evidence="1" id="KW-1133">Transmembrane helix</keyword>
<reference evidence="3" key="1">
    <citation type="journal article" date="2019" name="Int. J. Syst. Evol. Microbiol.">
        <title>The Global Catalogue of Microorganisms (GCM) 10K type strain sequencing project: providing services to taxonomists for standard genome sequencing and annotation.</title>
        <authorList>
            <consortium name="The Broad Institute Genomics Platform"/>
            <consortium name="The Broad Institute Genome Sequencing Center for Infectious Disease"/>
            <person name="Wu L."/>
            <person name="Ma J."/>
        </authorList>
    </citation>
    <scope>NUCLEOTIDE SEQUENCE [LARGE SCALE GENOMIC DNA]</scope>
    <source>
        <strain evidence="3">KCTC 52606</strain>
    </source>
</reference>